<sequence length="341" mass="39512">MDKSELIETIKQANSDNLNMYFVTRILKENFKNGSKMLEKFDFKVYQIEITDGIREYLFDLSLKQFEKIENNESINFIDYDVISDDTEHLFTYSVKNKVGSFSDVVYKQLNDNPVKITDLNEILSSESLWAYCVGFQLDSENTFYTFRKISPGKVGIDEKEDSQKKTLSASIRTFFDTNTNTLSLLKGETVYLDKNIDCIFYRDVFYILRKFYFEQIVGLQDEYKKRAEEIAENISCHICFGETKLLSEKIAKSPSLHKKLMKLEKLGSLDKLNDKSLKKLERLGKNKKSPINVQNGKIVFETDEDIENALKLLCDYFKTGDYSGISYGTYAGKIQKNDEG</sequence>
<evidence type="ECO:0000313" key="1">
    <source>
        <dbReference type="EMBL" id="MBB6003941.1"/>
    </source>
</evidence>
<dbReference type="InterPro" id="IPR032359">
    <property type="entry name" value="KwaB-like"/>
</dbReference>
<evidence type="ECO:0008006" key="3">
    <source>
        <dbReference type="Google" id="ProtNLM"/>
    </source>
</evidence>
<accession>A0A841EWU9</accession>
<dbReference type="EMBL" id="JACHKT010000018">
    <property type="protein sequence ID" value="MBB6003941.1"/>
    <property type="molecule type" value="Genomic_DNA"/>
</dbReference>
<proteinExistence type="predicted"/>
<reference evidence="1 2" key="1">
    <citation type="submission" date="2020-08" db="EMBL/GenBank/DDBJ databases">
        <title>Functional genomics of gut bacteria from endangered species of beetles.</title>
        <authorList>
            <person name="Carlos-Shanley C."/>
        </authorList>
    </citation>
    <scope>NUCLEOTIDE SEQUENCE [LARGE SCALE GENOMIC DNA]</scope>
    <source>
        <strain evidence="1 2">S00070</strain>
    </source>
</reference>
<protein>
    <recommendedName>
        <fullName evidence="3">DUF4868 domain-containing protein</fullName>
    </recommendedName>
</protein>
<dbReference type="AlphaFoldDB" id="A0A841EWU9"/>
<name>A0A841EWU9_9BACT</name>
<dbReference type="Proteomes" id="UP000524404">
    <property type="component" value="Unassembled WGS sequence"/>
</dbReference>
<dbReference type="RefSeq" id="WP_184134658.1">
    <property type="nucleotide sequence ID" value="NZ_JACHKT010000018.1"/>
</dbReference>
<dbReference type="Pfam" id="PF16162">
    <property type="entry name" value="KwaB"/>
    <property type="match status" value="1"/>
</dbReference>
<comment type="caution">
    <text evidence="1">The sequence shown here is derived from an EMBL/GenBank/DDBJ whole genome shotgun (WGS) entry which is preliminary data.</text>
</comment>
<organism evidence="1 2">
    <name type="scientific">Arcicella rosea</name>
    <dbReference type="NCBI Taxonomy" id="502909"/>
    <lineage>
        <taxon>Bacteria</taxon>
        <taxon>Pseudomonadati</taxon>
        <taxon>Bacteroidota</taxon>
        <taxon>Cytophagia</taxon>
        <taxon>Cytophagales</taxon>
        <taxon>Flectobacillaceae</taxon>
        <taxon>Arcicella</taxon>
    </lineage>
</organism>
<evidence type="ECO:0000313" key="2">
    <source>
        <dbReference type="Proteomes" id="UP000524404"/>
    </source>
</evidence>
<gene>
    <name evidence="1" type="ORF">HNP25_002602</name>
</gene>
<keyword evidence="2" id="KW-1185">Reference proteome</keyword>